<keyword evidence="5 10" id="KW-0999">Mitochondrion inner membrane</keyword>
<dbReference type="GO" id="GO:0005743">
    <property type="term" value="C:mitochondrial inner membrane"/>
    <property type="evidence" value="ECO:0007669"/>
    <property type="project" value="UniProtKB-SubCell"/>
</dbReference>
<evidence type="ECO:0000256" key="6">
    <source>
        <dbReference type="ARBA" id="ARBA00022989"/>
    </source>
</evidence>
<dbReference type="PRINTS" id="PR00926">
    <property type="entry name" value="MITOCARRIER"/>
</dbReference>
<feature type="repeat" description="Solcar" evidence="11">
    <location>
        <begin position="7"/>
        <end position="105"/>
    </location>
</feature>
<dbReference type="InterPro" id="IPR030847">
    <property type="entry name" value="Hem25/SLC25A38"/>
</dbReference>
<protein>
    <recommendedName>
        <fullName evidence="10">Mitochondrial glycine transporter</fullName>
    </recommendedName>
    <alternativeName>
        <fullName evidence="10">Solute carrier family 25 member 38 homolog</fullName>
    </alternativeName>
</protein>
<dbReference type="GO" id="GO:0015187">
    <property type="term" value="F:glycine transmembrane transporter activity"/>
    <property type="evidence" value="ECO:0007669"/>
    <property type="project" value="UniProtKB-UniRule"/>
</dbReference>
<feature type="repeat" description="Solcar" evidence="11">
    <location>
        <begin position="129"/>
        <end position="213"/>
    </location>
</feature>
<gene>
    <name evidence="12" type="ORF">E3Q03_00522</name>
</gene>
<keyword evidence="2 10" id="KW-0813">Transport</keyword>
<sequence length="314" mass="34383">MDRKPSSEISQRLISGATSGFAAAVALQPLDVIKTRLQQVEGHNESINKKNLSSLLKSTRVYDITKAIIKEEGLRGLWRGTSPTLWRNVPGVALYFTSLQSLRSYMITTGLFLPNHTSNGKSSSEFSRLNSRGNLISGALARTAVGFLLNPFTVCKARFESNLYKYKSIVGALTDIVKQSGPRGLLSGFSASALRDAPYAGLYVVIYESMKDYGSQFNANGNNIPPPLIYSVSGLFAGTTSTLITHPFDVVKTKMQIFPNQYRTLSRSIVTILKNSPRSLFAGSGIRITRKALSSAIGWTAFEELARLLKKTNK</sequence>
<comment type="caution">
    <text evidence="12">The sequence shown here is derived from an EMBL/GenBank/DDBJ whole genome shotgun (WGS) entry which is preliminary data.</text>
</comment>
<evidence type="ECO:0000256" key="10">
    <source>
        <dbReference type="HAMAP-Rule" id="MF_03064"/>
    </source>
</evidence>
<dbReference type="Proteomes" id="UP000305362">
    <property type="component" value="Unassembled WGS sequence"/>
</dbReference>
<evidence type="ECO:0000313" key="13">
    <source>
        <dbReference type="Proteomes" id="UP000305362"/>
    </source>
</evidence>
<evidence type="ECO:0000313" key="12">
    <source>
        <dbReference type="EMBL" id="TIC71446.1"/>
    </source>
</evidence>
<evidence type="ECO:0000256" key="4">
    <source>
        <dbReference type="ARBA" id="ARBA00022737"/>
    </source>
</evidence>
<dbReference type="EMBL" id="SPRV01000003">
    <property type="protein sequence ID" value="TIC71446.1"/>
    <property type="molecule type" value="Genomic_DNA"/>
</dbReference>
<proteinExistence type="inferred from homology"/>
<reference evidence="12 13" key="1">
    <citation type="submission" date="2019-03" db="EMBL/GenBank/DDBJ databases">
        <title>Sequencing 25 genomes of Wallemia mellicola.</title>
        <authorList>
            <person name="Gostincar C."/>
        </authorList>
    </citation>
    <scope>NUCLEOTIDE SEQUENCE [LARGE SCALE GENOMIC DNA]</scope>
    <source>
        <strain evidence="12 13">EXF-1277</strain>
    </source>
</reference>
<evidence type="ECO:0000256" key="5">
    <source>
        <dbReference type="ARBA" id="ARBA00022792"/>
    </source>
</evidence>
<evidence type="ECO:0000256" key="8">
    <source>
        <dbReference type="ARBA" id="ARBA00023136"/>
    </source>
</evidence>
<dbReference type="Gene3D" id="1.50.40.10">
    <property type="entry name" value="Mitochondrial carrier domain"/>
    <property type="match status" value="1"/>
</dbReference>
<dbReference type="Pfam" id="PF00153">
    <property type="entry name" value="Mito_carr"/>
    <property type="match status" value="3"/>
</dbReference>
<dbReference type="SUPFAM" id="SSF103506">
    <property type="entry name" value="Mitochondrial carrier"/>
    <property type="match status" value="1"/>
</dbReference>
<dbReference type="AlphaFoldDB" id="A0AB74KHJ4"/>
<dbReference type="HAMAP" id="MF_03064">
    <property type="entry name" value="SLC25A38"/>
    <property type="match status" value="1"/>
</dbReference>
<dbReference type="InterPro" id="IPR018108">
    <property type="entry name" value="MCP_transmembrane"/>
</dbReference>
<dbReference type="GO" id="GO:1904983">
    <property type="term" value="P:glycine import into mitochondrion"/>
    <property type="evidence" value="ECO:0007669"/>
    <property type="project" value="UniProtKB-UniRule"/>
</dbReference>
<evidence type="ECO:0000256" key="11">
    <source>
        <dbReference type="PROSITE-ProRule" id="PRU00282"/>
    </source>
</evidence>
<comment type="catalytic activity">
    <reaction evidence="9 10">
        <text>glycine(in) = glycine(out)</text>
        <dbReference type="Rhea" id="RHEA:70715"/>
        <dbReference type="ChEBI" id="CHEBI:57305"/>
    </reaction>
</comment>
<evidence type="ECO:0000256" key="9">
    <source>
        <dbReference type="ARBA" id="ARBA00034060"/>
    </source>
</evidence>
<dbReference type="PANTHER" id="PTHR46181">
    <property type="entry name" value="MITOCHONDRIAL GLYCINE TRANSPORTER"/>
    <property type="match status" value="1"/>
</dbReference>
<dbReference type="PROSITE" id="PS50920">
    <property type="entry name" value="SOLCAR"/>
    <property type="match status" value="3"/>
</dbReference>
<keyword evidence="7 10" id="KW-0496">Mitochondrion</keyword>
<evidence type="ECO:0000256" key="3">
    <source>
        <dbReference type="ARBA" id="ARBA00022692"/>
    </source>
</evidence>
<comment type="function">
    <text evidence="10">Mitochondrial glycine transporter that imports glycine into the mitochondrial matrix. Plays an important role in providing glycine for the first enzymatic step in heme biosynthesis, the condensation of glycine with succinyl-CoA to produce 5-aminolevulinate (ALA) in the miochondrial matrix.</text>
</comment>
<dbReference type="PANTHER" id="PTHR46181:SF3">
    <property type="entry name" value="MITOCHONDRIAL GLYCINE TRANSPORTER"/>
    <property type="match status" value="1"/>
</dbReference>
<keyword evidence="3 10" id="KW-0812">Transmembrane</keyword>
<evidence type="ECO:0000256" key="7">
    <source>
        <dbReference type="ARBA" id="ARBA00023128"/>
    </source>
</evidence>
<name>A0AB74KHJ4_9BASI</name>
<keyword evidence="6 10" id="KW-1133">Transmembrane helix</keyword>
<comment type="similarity">
    <text evidence="10">Belongs to the mitochondrial carrier (TC 2.A.29) family. SLC25A38 subfamily.</text>
</comment>
<dbReference type="InterPro" id="IPR002067">
    <property type="entry name" value="MCP"/>
</dbReference>
<comment type="subcellular location">
    <subcellularLocation>
        <location evidence="10">Mitochondrion inner membrane</location>
        <topology evidence="10">Multi-pass membrane protein</topology>
    </subcellularLocation>
    <subcellularLocation>
        <location evidence="1">Mitochondrion membrane</location>
        <topology evidence="1">Multi-pass membrane protein</topology>
    </subcellularLocation>
</comment>
<accession>A0AB74KHJ4</accession>
<feature type="repeat" description="Solcar" evidence="11">
    <location>
        <begin position="225"/>
        <end position="308"/>
    </location>
</feature>
<keyword evidence="4 10" id="KW-0677">Repeat</keyword>
<organism evidence="12 13">
    <name type="scientific">Wallemia mellicola</name>
    <dbReference type="NCBI Taxonomy" id="1708541"/>
    <lineage>
        <taxon>Eukaryota</taxon>
        <taxon>Fungi</taxon>
        <taxon>Dikarya</taxon>
        <taxon>Basidiomycota</taxon>
        <taxon>Wallemiomycotina</taxon>
        <taxon>Wallemiomycetes</taxon>
        <taxon>Wallemiales</taxon>
        <taxon>Wallemiaceae</taxon>
        <taxon>Wallemia</taxon>
    </lineage>
</organism>
<keyword evidence="8 10" id="KW-0472">Membrane</keyword>
<evidence type="ECO:0000256" key="2">
    <source>
        <dbReference type="ARBA" id="ARBA00022448"/>
    </source>
</evidence>
<evidence type="ECO:0000256" key="1">
    <source>
        <dbReference type="ARBA" id="ARBA00004225"/>
    </source>
</evidence>
<dbReference type="InterPro" id="IPR023395">
    <property type="entry name" value="MCP_dom_sf"/>
</dbReference>